<accession>A0A176VE12</accession>
<dbReference type="GO" id="GO:0004181">
    <property type="term" value="F:metallocarboxypeptidase activity"/>
    <property type="evidence" value="ECO:0007669"/>
    <property type="project" value="InterPro"/>
</dbReference>
<keyword evidence="11" id="KW-0472">Membrane</keyword>
<dbReference type="PANTHER" id="PTHR11532">
    <property type="entry name" value="PROTEASE M14 CARBOXYPEPTIDASE"/>
    <property type="match status" value="1"/>
</dbReference>
<keyword evidence="11" id="KW-0812">Transmembrane</keyword>
<evidence type="ECO:0000313" key="15">
    <source>
        <dbReference type="EMBL" id="OAE18807.1"/>
    </source>
</evidence>
<evidence type="ECO:0000313" key="17">
    <source>
        <dbReference type="Proteomes" id="UP001162541"/>
    </source>
</evidence>
<dbReference type="SUPFAM" id="SSF49464">
    <property type="entry name" value="Carboxypeptidase regulatory domain-like"/>
    <property type="match status" value="1"/>
</dbReference>
<feature type="active site" description="Proton donor/acceptor" evidence="9">
    <location>
        <position position="313"/>
    </location>
</feature>
<evidence type="ECO:0000256" key="3">
    <source>
        <dbReference type="ARBA" id="ARBA00022645"/>
    </source>
</evidence>
<dbReference type="InterPro" id="IPR050753">
    <property type="entry name" value="Peptidase_M14_domain"/>
</dbReference>
<evidence type="ECO:0000256" key="12">
    <source>
        <dbReference type="SAM" id="SignalP"/>
    </source>
</evidence>
<keyword evidence="11" id="KW-1133">Transmembrane helix</keyword>
<evidence type="ECO:0000313" key="16">
    <source>
        <dbReference type="Proteomes" id="UP000077202"/>
    </source>
</evidence>
<evidence type="ECO:0000256" key="6">
    <source>
        <dbReference type="ARBA" id="ARBA00022801"/>
    </source>
</evidence>
<dbReference type="SMART" id="SM00631">
    <property type="entry name" value="Zn_pept"/>
    <property type="match status" value="1"/>
</dbReference>
<keyword evidence="3" id="KW-0121">Carboxypeptidase</keyword>
<dbReference type="SUPFAM" id="SSF53187">
    <property type="entry name" value="Zn-dependent exopeptidases"/>
    <property type="match status" value="1"/>
</dbReference>
<feature type="region of interest" description="Disordered" evidence="10">
    <location>
        <begin position="433"/>
        <end position="478"/>
    </location>
</feature>
<name>A0A176VE12_MARPO</name>
<evidence type="ECO:0000256" key="10">
    <source>
        <dbReference type="SAM" id="MobiDB-lite"/>
    </source>
</evidence>
<protein>
    <recommendedName>
        <fullName evidence="13">Peptidase M14 domain-containing protein</fullName>
    </recommendedName>
</protein>
<keyword evidence="16" id="KW-1185">Reference proteome</keyword>
<dbReference type="AlphaFoldDB" id="A0A176VE12"/>
<organism evidence="15 16">
    <name type="scientific">Marchantia polymorpha subsp. ruderalis</name>
    <dbReference type="NCBI Taxonomy" id="1480154"/>
    <lineage>
        <taxon>Eukaryota</taxon>
        <taxon>Viridiplantae</taxon>
        <taxon>Streptophyta</taxon>
        <taxon>Embryophyta</taxon>
        <taxon>Marchantiophyta</taxon>
        <taxon>Marchantiopsida</taxon>
        <taxon>Marchantiidae</taxon>
        <taxon>Marchantiales</taxon>
        <taxon>Marchantiaceae</taxon>
        <taxon>Marchantia</taxon>
    </lineage>
</organism>
<dbReference type="Proteomes" id="UP001162541">
    <property type="component" value="Chromosome 1"/>
</dbReference>
<dbReference type="InterPro" id="IPR008969">
    <property type="entry name" value="CarboxyPept-like_regulatory"/>
</dbReference>
<dbReference type="CDD" id="cd11308">
    <property type="entry name" value="Peptidase_M14NE-CP-C_like"/>
    <property type="match status" value="1"/>
</dbReference>
<feature type="signal peptide" evidence="12">
    <location>
        <begin position="1"/>
        <end position="25"/>
    </location>
</feature>
<keyword evidence="4" id="KW-0645">Protease</keyword>
<comment type="similarity">
    <text evidence="2 9">Belongs to the peptidase M14 family.</text>
</comment>
<dbReference type="Gene3D" id="2.60.40.1120">
    <property type="entry name" value="Carboxypeptidase-like, regulatory domain"/>
    <property type="match status" value="1"/>
</dbReference>
<dbReference type="PANTHER" id="PTHR11532:SF57">
    <property type="entry name" value="CARBOXYPEPTIDASE D, B"/>
    <property type="match status" value="1"/>
</dbReference>
<dbReference type="GO" id="GO:0016485">
    <property type="term" value="P:protein processing"/>
    <property type="evidence" value="ECO:0007669"/>
    <property type="project" value="TreeGrafter"/>
</dbReference>
<dbReference type="GO" id="GO:0008270">
    <property type="term" value="F:zinc ion binding"/>
    <property type="evidence" value="ECO:0007669"/>
    <property type="project" value="InterPro"/>
</dbReference>
<dbReference type="Gene3D" id="3.40.630.10">
    <property type="entry name" value="Zn peptidases"/>
    <property type="match status" value="1"/>
</dbReference>
<dbReference type="GO" id="GO:0005615">
    <property type="term" value="C:extracellular space"/>
    <property type="evidence" value="ECO:0007669"/>
    <property type="project" value="TreeGrafter"/>
</dbReference>
<evidence type="ECO:0000256" key="8">
    <source>
        <dbReference type="ARBA" id="ARBA00023180"/>
    </source>
</evidence>
<evidence type="ECO:0000259" key="13">
    <source>
        <dbReference type="PROSITE" id="PS52035"/>
    </source>
</evidence>
<keyword evidence="8" id="KW-0325">Glycoprotein</keyword>
<evidence type="ECO:0000256" key="2">
    <source>
        <dbReference type="ARBA" id="ARBA00005988"/>
    </source>
</evidence>
<comment type="cofactor">
    <cofactor evidence="1">
        <name>Zn(2+)</name>
        <dbReference type="ChEBI" id="CHEBI:29105"/>
    </cofactor>
</comment>
<keyword evidence="5" id="KW-0479">Metal-binding</keyword>
<feature type="transmembrane region" description="Helical" evidence="11">
    <location>
        <begin position="499"/>
        <end position="520"/>
    </location>
</feature>
<feature type="chain" id="PRO_5042333687" description="Peptidase M14 domain-containing protein" evidence="12">
    <location>
        <begin position="26"/>
        <end position="538"/>
    </location>
</feature>
<keyword evidence="7" id="KW-0862">Zinc</keyword>
<dbReference type="FunFam" id="3.40.630.10:FF:000020">
    <property type="entry name" value="Carboxypeptidase D"/>
    <property type="match status" value="1"/>
</dbReference>
<evidence type="ECO:0000256" key="4">
    <source>
        <dbReference type="ARBA" id="ARBA00022670"/>
    </source>
</evidence>
<dbReference type="EMBL" id="AP019866">
    <property type="protein sequence ID" value="BBM97947.1"/>
    <property type="molecule type" value="Genomic_DNA"/>
</dbReference>
<keyword evidence="12" id="KW-0732">Signal</keyword>
<gene>
    <name evidence="15" type="ORF">AXG93_313s1030</name>
    <name evidence="14" type="ORF">Mp_1g09690</name>
</gene>
<dbReference type="PRINTS" id="PR00765">
    <property type="entry name" value="CRBOXYPTASEA"/>
</dbReference>
<evidence type="ECO:0000256" key="5">
    <source>
        <dbReference type="ARBA" id="ARBA00022723"/>
    </source>
</evidence>
<feature type="domain" description="Peptidase M14" evidence="13">
    <location>
        <begin position="69"/>
        <end position="343"/>
    </location>
</feature>
<proteinExistence type="inferred from homology"/>
<reference evidence="17" key="3">
    <citation type="journal article" date="2020" name="Curr. Biol.">
        <title>Chromatin organization in early land plants reveals an ancestral association between H3K27me3, transposons, and constitutive heterochromatin.</title>
        <authorList>
            <person name="Montgomery S.A."/>
            <person name="Tanizawa Y."/>
            <person name="Galik B."/>
            <person name="Wang N."/>
            <person name="Ito T."/>
            <person name="Mochizuki T."/>
            <person name="Akimcheva S."/>
            <person name="Bowman J.L."/>
            <person name="Cognat V."/>
            <person name="Marechal-Drouard L."/>
            <person name="Ekker H."/>
            <person name="Hong S.F."/>
            <person name="Kohchi T."/>
            <person name="Lin S.S."/>
            <person name="Liu L.D."/>
            <person name="Nakamura Y."/>
            <person name="Valeeva L.R."/>
            <person name="Shakirov E.V."/>
            <person name="Shippen D.E."/>
            <person name="Wei W.L."/>
            <person name="Yagura M."/>
            <person name="Yamaoka S."/>
            <person name="Yamato K.T."/>
            <person name="Liu C."/>
            <person name="Berger F."/>
        </authorList>
    </citation>
    <scope>NUCLEOTIDE SEQUENCE [LARGE SCALE GENOMIC DNA]</scope>
    <source>
        <strain evidence="17">Tak-1</strain>
    </source>
</reference>
<evidence type="ECO:0000256" key="7">
    <source>
        <dbReference type="ARBA" id="ARBA00022833"/>
    </source>
</evidence>
<evidence type="ECO:0000256" key="9">
    <source>
        <dbReference type="PROSITE-ProRule" id="PRU01379"/>
    </source>
</evidence>
<sequence length="538" mass="60200">MGRLLLIAYLAQLLLLVLTTAEANGRHLYSERDSDPEEKEVHLYTEAAIARLKNLTPNTPESKEDLHKGYRSNEQLFSAVEEFSTRCSNISRLYSIGESVKGVPLLVLEISDKPGELEPEPAFKYVGNMHGDEPSGRELLLLLAEWLCSNYLKDPLATQIVKGVHLHLLLAMNPDGFELRERNNANDVDLNRDFPDQFFPDNNNESARQPETRAVMDWIRKNRFTASASLHEGALVASYGWDGTASGRTGYAKAPDDGAFAYMASLYARYNPAMRKNGEFSDGVTNGAAWYPLYGGMQDWNYIHGNCFEITLEMNDEKWPHFSKIPAMWDQHKRSMLMLVASLVKSGVHGRVKSAKDARSIPAVISVTGNNHDIIASSQFGDFHRILPPGRTYAVTASSPGYVSRTRTIALPNDKAVTVEFLLDPVTTSDTALGEHPLLRGSTRTRQKDQSFEEVASKETSDQTFSRSKMYNEPDKMSDSMSMEEADLVSGSNLDHLRLWVISSFGATVVVLAALMYVLIRWRGSFRSHVLRPATRRI</sequence>
<reference evidence="14" key="2">
    <citation type="journal article" date="2019" name="Curr. Biol.">
        <title>Chromatin organization in early land plants reveals an ancestral association between H3K27me3, transposons, and constitutive heterochromatin.</title>
        <authorList>
            <person name="Montgomery S.A."/>
            <person name="Tanizawa Y."/>
            <person name="Galik B."/>
            <person name="Wang N."/>
            <person name="Ito T."/>
            <person name="Mochizuki T."/>
            <person name="Akimcheva S."/>
            <person name="Bowman J."/>
            <person name="Cognat V."/>
            <person name="Drouard L."/>
            <person name="Ekker H."/>
            <person name="Houng S."/>
            <person name="Kohchi T."/>
            <person name="Lin S."/>
            <person name="Liu L.D."/>
            <person name="Nakamura Y."/>
            <person name="Valeeva L.R."/>
            <person name="Shakirov E.V."/>
            <person name="Shippen D.E."/>
            <person name="Wei W."/>
            <person name="Yagura M."/>
            <person name="Yamaoka S."/>
            <person name="Yamato K.T."/>
            <person name="Liu C."/>
            <person name="Berger F."/>
        </authorList>
    </citation>
    <scope>NUCLEOTIDE SEQUENCE [LARGE SCALE GENOMIC DNA]</scope>
    <source>
        <strain evidence="14">Tak-1</strain>
    </source>
</reference>
<reference evidence="15 16" key="1">
    <citation type="submission" date="2016-03" db="EMBL/GenBank/DDBJ databases">
        <title>Mechanisms controlling the formation of the plant cell surface in tip-growing cells are functionally conserved among land plants.</title>
        <authorList>
            <person name="Honkanen S."/>
            <person name="Jones V.A."/>
            <person name="Morieri G."/>
            <person name="Champion C."/>
            <person name="Hetherington A.J."/>
            <person name="Kelly S."/>
            <person name="Saint-Marcoux D."/>
            <person name="Proust H."/>
            <person name="Prescott H."/>
            <person name="Dolan L."/>
        </authorList>
    </citation>
    <scope>NUCLEOTIDE SEQUENCE [LARGE SCALE GENOMIC DNA]</scope>
    <source>
        <strain evidence="16">cv. Tak-1 and cv. Tak-2</strain>
        <tissue evidence="15">Whole gametophyte</tissue>
    </source>
</reference>
<dbReference type="Proteomes" id="UP000077202">
    <property type="component" value="Unassembled WGS sequence"/>
</dbReference>
<dbReference type="PROSITE" id="PS52035">
    <property type="entry name" value="PEPTIDASE_M14"/>
    <property type="match status" value="1"/>
</dbReference>
<dbReference type="EMBL" id="LVLJ01004000">
    <property type="protein sequence ID" value="OAE18807.1"/>
    <property type="molecule type" value="Genomic_DNA"/>
</dbReference>
<evidence type="ECO:0000256" key="11">
    <source>
        <dbReference type="SAM" id="Phobius"/>
    </source>
</evidence>
<dbReference type="Pfam" id="PF00246">
    <property type="entry name" value="Peptidase_M14"/>
    <property type="match status" value="1"/>
</dbReference>
<evidence type="ECO:0000313" key="14">
    <source>
        <dbReference type="EMBL" id="BBM97947.1"/>
    </source>
</evidence>
<dbReference type="GO" id="GO:0006518">
    <property type="term" value="P:peptide metabolic process"/>
    <property type="evidence" value="ECO:0007669"/>
    <property type="project" value="TreeGrafter"/>
</dbReference>
<keyword evidence="6" id="KW-0378">Hydrolase</keyword>
<evidence type="ECO:0000256" key="1">
    <source>
        <dbReference type="ARBA" id="ARBA00001947"/>
    </source>
</evidence>
<feature type="compositionally biased region" description="Basic and acidic residues" evidence="10">
    <location>
        <begin position="446"/>
        <end position="461"/>
    </location>
</feature>
<dbReference type="InterPro" id="IPR000834">
    <property type="entry name" value="Peptidase_M14"/>
</dbReference>